<dbReference type="Pfam" id="PF00528">
    <property type="entry name" value="BPD_transp_1"/>
    <property type="match status" value="1"/>
</dbReference>
<dbReference type="Gene3D" id="1.10.3720.10">
    <property type="entry name" value="MetI-like"/>
    <property type="match status" value="1"/>
</dbReference>
<feature type="transmembrane region" description="Helical" evidence="8">
    <location>
        <begin position="20"/>
        <end position="44"/>
    </location>
</feature>
<feature type="transmembrane region" description="Helical" evidence="8">
    <location>
        <begin position="179"/>
        <end position="199"/>
    </location>
</feature>
<evidence type="ECO:0000256" key="4">
    <source>
        <dbReference type="ARBA" id="ARBA00022989"/>
    </source>
</evidence>
<feature type="transmembrane region" description="Helical" evidence="8">
    <location>
        <begin position="211"/>
        <end position="229"/>
    </location>
</feature>
<keyword evidence="4 8" id="KW-1133">Transmembrane helix</keyword>
<dbReference type="SUPFAM" id="SSF53850">
    <property type="entry name" value="Periplasmic binding protein-like II"/>
    <property type="match status" value="2"/>
</dbReference>
<feature type="transmembrane region" description="Helical" evidence="8">
    <location>
        <begin position="133"/>
        <end position="159"/>
    </location>
</feature>
<dbReference type="PANTHER" id="PTHR30177:SF4">
    <property type="entry name" value="OSMOPROTECTANT IMPORT PERMEASE PROTEIN OSMW"/>
    <property type="match status" value="1"/>
</dbReference>
<evidence type="ECO:0000256" key="8">
    <source>
        <dbReference type="RuleBase" id="RU363032"/>
    </source>
</evidence>
<evidence type="ECO:0000256" key="6">
    <source>
        <dbReference type="ARBA" id="ARBA00035642"/>
    </source>
</evidence>
<protein>
    <recommendedName>
        <fullName evidence="9">ABC transmembrane type-1 domain-containing protein</fullName>
    </recommendedName>
</protein>
<dbReference type="Pfam" id="PF04069">
    <property type="entry name" value="OpuAC"/>
    <property type="match status" value="2"/>
</dbReference>
<keyword evidence="11" id="KW-1185">Reference proteome</keyword>
<feature type="domain" description="ABC transmembrane type-1" evidence="9">
    <location>
        <begin position="19"/>
        <end position="198"/>
    </location>
</feature>
<proteinExistence type="inferred from homology"/>
<comment type="similarity">
    <text evidence="6">In the C-terminal section; belongs to the OsmX family.</text>
</comment>
<comment type="similarity">
    <text evidence="8">Belongs to the binding-protein-dependent transport system permease family.</text>
</comment>
<organism evidence="10 11">
    <name type="scientific">Nibrella saemangeumensis</name>
    <dbReference type="NCBI Taxonomy" id="1084526"/>
    <lineage>
        <taxon>Bacteria</taxon>
        <taxon>Pseudomonadati</taxon>
        <taxon>Bacteroidota</taxon>
        <taxon>Cytophagia</taxon>
        <taxon>Cytophagales</taxon>
        <taxon>Spirosomataceae</taxon>
        <taxon>Nibrella</taxon>
    </lineage>
</organism>
<dbReference type="RefSeq" id="WP_345243349.1">
    <property type="nucleotide sequence ID" value="NZ_BAABHD010000024.1"/>
</dbReference>
<evidence type="ECO:0000256" key="5">
    <source>
        <dbReference type="ARBA" id="ARBA00023136"/>
    </source>
</evidence>
<evidence type="ECO:0000256" key="2">
    <source>
        <dbReference type="ARBA" id="ARBA00022448"/>
    </source>
</evidence>
<dbReference type="InterPro" id="IPR000515">
    <property type="entry name" value="MetI-like"/>
</dbReference>
<sequence>MNDFLTFISEQAGKLAEQTLIHLGLTGLSLLIALLVGLPLGILITRYNRAATLVLGIAGVLQTVPSIALLGFLIPVLGIGVWPAIVALFLYALLPIIRNTYVGIREVSSTLKEAALGMGMTDWQVLTRVELPLALPVIFAGVRTAAVINVGVATLAAYIAAGGLGEFIFGGIALNNVNMILAGAIPAALLAVLVDAGLARLQRLRLARFRRAALLFGLLLPVLSAFYLIPKASQTKLLAGFAHEFIGRADGYPGLVKTYGLNVSTRLLDQNLMYEAIHRKQVDIISGYSTDGRLKAYNLRVLTDDKNSFPPYYAAPLVRQVTLQNHPELQSVLDLLAGKLTDSVMTGLNYRVDYLHQLPEQVAIDFLKQTRLWSEKAPGSRTGQLVVGSKIFSEQYILAEIIRHLVEGHTRLQVITKTGLGGTKLCFDALRAGAIDLYPEYIGTGLLVILQPNQATLDSLKGNPEAVYQYVAREFRKRYALNWLPPLGFNNTYALVMRDQQAGVLGIRTISELKGYLKSERAKE</sequence>
<comment type="caution">
    <text evidence="10">The sequence shown here is derived from an EMBL/GenBank/DDBJ whole genome shotgun (WGS) entry which is preliminary data.</text>
</comment>
<evidence type="ECO:0000313" key="11">
    <source>
        <dbReference type="Proteomes" id="UP001501175"/>
    </source>
</evidence>
<dbReference type="PANTHER" id="PTHR30177">
    <property type="entry name" value="GLYCINE BETAINE/L-PROLINE TRANSPORT SYSTEM PERMEASE PROTEIN PROW"/>
    <property type="match status" value="1"/>
</dbReference>
<dbReference type="Gene3D" id="3.40.190.10">
    <property type="entry name" value="Periplasmic binding protein-like II"/>
    <property type="match status" value="2"/>
</dbReference>
<evidence type="ECO:0000256" key="1">
    <source>
        <dbReference type="ARBA" id="ARBA00004651"/>
    </source>
</evidence>
<dbReference type="Proteomes" id="UP001501175">
    <property type="component" value="Unassembled WGS sequence"/>
</dbReference>
<dbReference type="InterPro" id="IPR007210">
    <property type="entry name" value="ABC_Gly_betaine_transp_sub-bd"/>
</dbReference>
<dbReference type="InterPro" id="IPR051204">
    <property type="entry name" value="ABC_transp_perm/SBD"/>
</dbReference>
<feature type="transmembrane region" description="Helical" evidence="8">
    <location>
        <begin position="80"/>
        <end position="97"/>
    </location>
</feature>
<evidence type="ECO:0000256" key="3">
    <source>
        <dbReference type="ARBA" id="ARBA00022692"/>
    </source>
</evidence>
<reference evidence="11" key="1">
    <citation type="journal article" date="2019" name="Int. J. Syst. Evol. Microbiol.">
        <title>The Global Catalogue of Microorganisms (GCM) 10K type strain sequencing project: providing services to taxonomists for standard genome sequencing and annotation.</title>
        <authorList>
            <consortium name="The Broad Institute Genomics Platform"/>
            <consortium name="The Broad Institute Genome Sequencing Center for Infectious Disease"/>
            <person name="Wu L."/>
            <person name="Ma J."/>
        </authorList>
    </citation>
    <scope>NUCLEOTIDE SEQUENCE [LARGE SCALE GENOMIC DNA]</scope>
    <source>
        <strain evidence="11">JCM 17927</strain>
    </source>
</reference>
<dbReference type="InterPro" id="IPR035906">
    <property type="entry name" value="MetI-like_sf"/>
</dbReference>
<evidence type="ECO:0000256" key="7">
    <source>
        <dbReference type="ARBA" id="ARBA00035652"/>
    </source>
</evidence>
<dbReference type="PROSITE" id="PS50928">
    <property type="entry name" value="ABC_TM1"/>
    <property type="match status" value="1"/>
</dbReference>
<evidence type="ECO:0000313" key="10">
    <source>
        <dbReference type="EMBL" id="GAA4454742.1"/>
    </source>
</evidence>
<comment type="subcellular location">
    <subcellularLocation>
        <location evidence="1 8">Cell membrane</location>
        <topology evidence="1 8">Multi-pass membrane protein</topology>
    </subcellularLocation>
</comment>
<dbReference type="SUPFAM" id="SSF161098">
    <property type="entry name" value="MetI-like"/>
    <property type="match status" value="1"/>
</dbReference>
<name>A0ABP8MTT1_9BACT</name>
<accession>A0ABP8MTT1</accession>
<dbReference type="EMBL" id="BAABHD010000024">
    <property type="protein sequence ID" value="GAA4454742.1"/>
    <property type="molecule type" value="Genomic_DNA"/>
</dbReference>
<evidence type="ECO:0000259" key="9">
    <source>
        <dbReference type="PROSITE" id="PS50928"/>
    </source>
</evidence>
<keyword evidence="2 8" id="KW-0813">Transport</keyword>
<keyword evidence="3 8" id="KW-0812">Transmembrane</keyword>
<gene>
    <name evidence="10" type="ORF">GCM10023189_21620</name>
</gene>
<comment type="similarity">
    <text evidence="7">In the N-terminal section; belongs to the binding-protein-dependent transport system permease family.</text>
</comment>
<feature type="transmembrane region" description="Helical" evidence="8">
    <location>
        <begin position="51"/>
        <end position="74"/>
    </location>
</feature>
<keyword evidence="5 8" id="KW-0472">Membrane</keyword>